<organism evidence="2 3">
    <name type="scientific">Rhodoblastus acidophilus</name>
    <name type="common">Rhodopseudomonas acidophila</name>
    <dbReference type="NCBI Taxonomy" id="1074"/>
    <lineage>
        <taxon>Bacteria</taxon>
        <taxon>Pseudomonadati</taxon>
        <taxon>Pseudomonadota</taxon>
        <taxon>Alphaproteobacteria</taxon>
        <taxon>Hyphomicrobiales</taxon>
        <taxon>Rhodoblastaceae</taxon>
        <taxon>Rhodoblastus</taxon>
    </lineage>
</organism>
<accession>A0A6N8DMY2</accession>
<proteinExistence type="predicted"/>
<protein>
    <recommendedName>
        <fullName evidence="4">Transmembrane protein (PGPGW)</fullName>
    </recommendedName>
</protein>
<keyword evidence="1" id="KW-0472">Membrane</keyword>
<gene>
    <name evidence="2" type="ORF">GJ654_12620</name>
</gene>
<evidence type="ECO:0000313" key="3">
    <source>
        <dbReference type="Proteomes" id="UP000439113"/>
    </source>
</evidence>
<evidence type="ECO:0000313" key="2">
    <source>
        <dbReference type="EMBL" id="MTV31829.1"/>
    </source>
</evidence>
<name>A0A6N8DMY2_RHOAC</name>
<dbReference type="AlphaFoldDB" id="A0A6N8DMY2"/>
<evidence type="ECO:0008006" key="4">
    <source>
        <dbReference type="Google" id="ProtNLM"/>
    </source>
</evidence>
<evidence type="ECO:0000256" key="1">
    <source>
        <dbReference type="SAM" id="Phobius"/>
    </source>
</evidence>
<reference evidence="2 3" key="1">
    <citation type="submission" date="2019-11" db="EMBL/GenBank/DDBJ databases">
        <title>Whole-genome sequence of a Rhodoblastus acidophilus DSM 142.</title>
        <authorList>
            <person name="Kyndt J.A."/>
            <person name="Meyer T.E."/>
        </authorList>
    </citation>
    <scope>NUCLEOTIDE SEQUENCE [LARGE SCALE GENOMIC DNA]</scope>
    <source>
        <strain evidence="2 3">DSM 142</strain>
    </source>
</reference>
<comment type="caution">
    <text evidence="2">The sequence shown here is derived from an EMBL/GenBank/DDBJ whole genome shotgun (WGS) entry which is preliminary data.</text>
</comment>
<keyword evidence="1" id="KW-0812">Transmembrane</keyword>
<dbReference type="EMBL" id="WNKS01000011">
    <property type="protein sequence ID" value="MTV31829.1"/>
    <property type="molecule type" value="Genomic_DNA"/>
</dbReference>
<sequence>MDKRSLRVWFEKLRHPERRWLRVPIGIALILGGTVGFLPVVGFWMIPLGLSLLALDFPAAAKANRWIERKVRAGLVWARRRGLLRRRNSD</sequence>
<keyword evidence="1" id="KW-1133">Transmembrane helix</keyword>
<feature type="transmembrane region" description="Helical" evidence="1">
    <location>
        <begin position="21"/>
        <end position="46"/>
    </location>
</feature>
<dbReference type="OrthoDB" id="5959103at2"/>
<dbReference type="Proteomes" id="UP000439113">
    <property type="component" value="Unassembled WGS sequence"/>
</dbReference>